<name>A0ABZ2ZY49_9MICC</name>
<dbReference type="PANTHER" id="PTHR43346:SF1">
    <property type="entry name" value="QUERCETIN 2,3-DIOXYGENASE-RELATED"/>
    <property type="match status" value="1"/>
</dbReference>
<dbReference type="PANTHER" id="PTHR43346">
    <property type="entry name" value="LIGAND BINDING DOMAIN PROTEIN, PUTATIVE (AFU_ORTHOLOGUE AFUA_6G14370)-RELATED"/>
    <property type="match status" value="1"/>
</dbReference>
<protein>
    <submittedName>
        <fullName evidence="2">Cupin domain-containing protein</fullName>
    </submittedName>
</protein>
<dbReference type="InterPro" id="IPR052538">
    <property type="entry name" value="Flavonoid_dioxygenase-like"/>
</dbReference>
<dbReference type="Gene3D" id="2.60.120.10">
    <property type="entry name" value="Jelly Rolls"/>
    <property type="match status" value="1"/>
</dbReference>
<dbReference type="RefSeq" id="WP_342022865.1">
    <property type="nucleotide sequence ID" value="NZ_CP151657.1"/>
</dbReference>
<dbReference type="Pfam" id="PF07883">
    <property type="entry name" value="Cupin_2"/>
    <property type="match status" value="1"/>
</dbReference>
<reference evidence="2 3" key="1">
    <citation type="submission" date="2024-04" db="EMBL/GenBank/DDBJ databases">
        <title>Arthrobacter sp. from Plains bison fecal sample.</title>
        <authorList>
            <person name="Ruzzini A."/>
        </authorList>
    </citation>
    <scope>NUCLEOTIDE SEQUENCE [LARGE SCALE GENOMIC DNA]</scope>
    <source>
        <strain evidence="2 3">EINP1</strain>
    </source>
</reference>
<gene>
    <name evidence="2" type="ORF">AAE021_13550</name>
</gene>
<evidence type="ECO:0000313" key="2">
    <source>
        <dbReference type="EMBL" id="WZP15197.1"/>
    </source>
</evidence>
<evidence type="ECO:0000259" key="1">
    <source>
        <dbReference type="Pfam" id="PF07883"/>
    </source>
</evidence>
<dbReference type="Proteomes" id="UP001448858">
    <property type="component" value="Chromosome"/>
</dbReference>
<dbReference type="InterPro" id="IPR013096">
    <property type="entry name" value="Cupin_2"/>
</dbReference>
<keyword evidence="3" id="KW-1185">Reference proteome</keyword>
<dbReference type="SUPFAM" id="SSF51182">
    <property type="entry name" value="RmlC-like cupins"/>
    <property type="match status" value="1"/>
</dbReference>
<dbReference type="EMBL" id="CP151657">
    <property type="protein sequence ID" value="WZP15197.1"/>
    <property type="molecule type" value="Genomic_DNA"/>
</dbReference>
<proteinExistence type="predicted"/>
<feature type="domain" description="Cupin type-2" evidence="1">
    <location>
        <begin position="53"/>
        <end position="117"/>
    </location>
</feature>
<dbReference type="InterPro" id="IPR014710">
    <property type="entry name" value="RmlC-like_jellyroll"/>
</dbReference>
<accession>A0ABZ2ZY49</accession>
<organism evidence="2 3">
    <name type="scientific">Arthrobacter citreus</name>
    <dbReference type="NCBI Taxonomy" id="1670"/>
    <lineage>
        <taxon>Bacteria</taxon>
        <taxon>Bacillati</taxon>
        <taxon>Actinomycetota</taxon>
        <taxon>Actinomycetes</taxon>
        <taxon>Micrococcales</taxon>
        <taxon>Micrococcaceae</taxon>
        <taxon>Arthrobacter</taxon>
    </lineage>
</organism>
<dbReference type="InterPro" id="IPR011051">
    <property type="entry name" value="RmlC_Cupin_sf"/>
</dbReference>
<sequence>MENPLSPEIIVGSLPKGITLASEAMGNKVWNVLGHTYESKVESPTSFAWLSHDPQATGVPPHIHPLQDEHIYVLEGVYTLYLDGEWTTAGPGDTVRLPMGLAHAYFNRSEAPAKSLFWVSPSGRLSQLFDQLHNLTDPDEVVRLSALHDVNFLPPGTVPGA</sequence>
<evidence type="ECO:0000313" key="3">
    <source>
        <dbReference type="Proteomes" id="UP001448858"/>
    </source>
</evidence>